<dbReference type="GO" id="GO:0016798">
    <property type="term" value="F:hydrolase activity, acting on glycosyl bonds"/>
    <property type="evidence" value="ECO:0007669"/>
    <property type="project" value="InterPro"/>
</dbReference>
<keyword evidence="1" id="KW-0378">Hydrolase</keyword>
<dbReference type="InterPro" id="IPR008979">
    <property type="entry name" value="Galactose-bd-like_sf"/>
</dbReference>
<accession>A0A7C4TDT5</accession>
<dbReference type="SUPFAM" id="SSF49785">
    <property type="entry name" value="Galactose-binding domain-like"/>
    <property type="match status" value="1"/>
</dbReference>
<evidence type="ECO:0000259" key="2">
    <source>
        <dbReference type="Pfam" id="PF02018"/>
    </source>
</evidence>
<dbReference type="Pfam" id="PF02018">
    <property type="entry name" value="CBM_4_9"/>
    <property type="match status" value="1"/>
</dbReference>
<reference evidence="3" key="1">
    <citation type="journal article" date="2020" name="mSystems">
        <title>Genome- and Community-Level Interaction Insights into Carbon Utilization and Element Cycling Functions of Hydrothermarchaeota in Hydrothermal Sediment.</title>
        <authorList>
            <person name="Zhou Z."/>
            <person name="Liu Y."/>
            <person name="Xu W."/>
            <person name="Pan J."/>
            <person name="Luo Z.H."/>
            <person name="Li M."/>
        </authorList>
    </citation>
    <scope>NUCLEOTIDE SEQUENCE [LARGE SCALE GENOMIC DNA]</scope>
    <source>
        <strain evidence="3">SpSt-774</strain>
    </source>
</reference>
<protein>
    <submittedName>
        <fullName evidence="3">T9SS type A sorting domain-containing protein</fullName>
    </submittedName>
</protein>
<name>A0A7C4TDT5_UNCW3</name>
<evidence type="ECO:0000313" key="3">
    <source>
        <dbReference type="EMBL" id="HGV97370.1"/>
    </source>
</evidence>
<feature type="domain" description="CBM-cenC" evidence="2">
    <location>
        <begin position="18"/>
        <end position="145"/>
    </location>
</feature>
<dbReference type="InterPro" id="IPR026444">
    <property type="entry name" value="Secre_tail"/>
</dbReference>
<dbReference type="PANTHER" id="PTHR37397">
    <property type="entry name" value="SI:CH211-183D21.1"/>
    <property type="match status" value="1"/>
</dbReference>
<comment type="caution">
    <text evidence="3">The sequence shown here is derived from an EMBL/GenBank/DDBJ whole genome shotgun (WGS) entry which is preliminary data.</text>
</comment>
<gene>
    <name evidence="3" type="ORF">ENV60_03625</name>
</gene>
<dbReference type="EMBL" id="DTGZ01000069">
    <property type="protein sequence ID" value="HGV97370.1"/>
    <property type="molecule type" value="Genomic_DNA"/>
</dbReference>
<organism evidence="3">
    <name type="scientific">candidate division WOR-3 bacterium</name>
    <dbReference type="NCBI Taxonomy" id="2052148"/>
    <lineage>
        <taxon>Bacteria</taxon>
        <taxon>Bacteria division WOR-3</taxon>
    </lineage>
</organism>
<dbReference type="InterPro" id="IPR003305">
    <property type="entry name" value="CenC_carb-bd"/>
</dbReference>
<dbReference type="PANTHER" id="PTHR37397:SF1">
    <property type="entry name" value="LTD DOMAIN-CONTAINING PROTEIN"/>
    <property type="match status" value="1"/>
</dbReference>
<dbReference type="NCBIfam" id="TIGR04183">
    <property type="entry name" value="Por_Secre_tail"/>
    <property type="match status" value="1"/>
</dbReference>
<evidence type="ECO:0000256" key="1">
    <source>
        <dbReference type="ARBA" id="ARBA00022801"/>
    </source>
</evidence>
<proteinExistence type="predicted"/>
<dbReference type="Gene3D" id="2.60.120.260">
    <property type="entry name" value="Galactose-binding domain-like"/>
    <property type="match status" value="1"/>
</dbReference>
<dbReference type="AlphaFoldDB" id="A0A7C4TDT5"/>
<sequence>MKKFFVIICFGVLSFGQNLLPNPGFENWSGGMPVFWYKDDSILIYQENVIVHSGSYSVKDSLITTTQDRADFISDTFAITPNTQYTFSIWVYDNDPVGRLRQAIAWHVSGAWQNVFSNTYSGNSTNWQQLTFTALSPDGADSAFVFVRAYDSTEWDGGAVFYLDDASFTPPATQPPVIVRFWHKPTNPPANVITNVYAKVGDDGTIIADTLFYGINNLNTPTKVTHSAVSNDTFRFQIPGQPAGDTIFYYLKFTDDDNLTTYSDTNSYYVGALNIFINEVYYDAPGTDTGCYIEIYGPGGTDLNGITLVGVNGADGNTYATIDLSGYSIPQDGFFVIAQDNSVPNGDLINPDANLQNGPDNLELRFNNITIDALGYGILDGWTFTGEWLPADDVPAGHCLGRYPDGDDTDNNSVDFVDYTTLTPGEPNPEPGIAENKIIAIQKIAVKNPIVSGVKINKIVKEKKLYPVSVFNITGQLLKTVSNSEEHLNLPAGVYFLKLNPPYFAAIKIVIVK</sequence>